<reference evidence="3 4" key="1">
    <citation type="journal article" date="2007" name="Nature">
        <title>Evolution of genes and genomes on the Drosophila phylogeny.</title>
        <authorList>
            <consortium name="Drosophila 12 Genomes Consortium"/>
            <person name="Clark A.G."/>
            <person name="Eisen M.B."/>
            <person name="Smith D.R."/>
            <person name="Bergman C.M."/>
            <person name="Oliver B."/>
            <person name="Markow T.A."/>
            <person name="Kaufman T.C."/>
            <person name="Kellis M."/>
            <person name="Gelbart W."/>
            <person name="Iyer V.N."/>
            <person name="Pollard D.A."/>
            <person name="Sackton T.B."/>
            <person name="Larracuente A.M."/>
            <person name="Singh N.D."/>
            <person name="Abad J.P."/>
            <person name="Abt D.N."/>
            <person name="Adryan B."/>
            <person name="Aguade M."/>
            <person name="Akashi H."/>
            <person name="Anderson W.W."/>
            <person name="Aquadro C.F."/>
            <person name="Ardell D.H."/>
            <person name="Arguello R."/>
            <person name="Artieri C.G."/>
            <person name="Barbash D.A."/>
            <person name="Barker D."/>
            <person name="Barsanti P."/>
            <person name="Batterham P."/>
            <person name="Batzoglou S."/>
            <person name="Begun D."/>
            <person name="Bhutkar A."/>
            <person name="Blanco E."/>
            <person name="Bosak S.A."/>
            <person name="Bradley R.K."/>
            <person name="Brand A.D."/>
            <person name="Brent M.R."/>
            <person name="Brooks A.N."/>
            <person name="Brown R.H."/>
            <person name="Butlin R.K."/>
            <person name="Caggese C."/>
            <person name="Calvi B.R."/>
            <person name="Bernardo de Carvalho A."/>
            <person name="Caspi A."/>
            <person name="Castrezana S."/>
            <person name="Celniker S.E."/>
            <person name="Chang J.L."/>
            <person name="Chapple C."/>
            <person name="Chatterji S."/>
            <person name="Chinwalla A."/>
            <person name="Civetta A."/>
            <person name="Clifton S.W."/>
            <person name="Comeron J.M."/>
            <person name="Costello J.C."/>
            <person name="Coyne J.A."/>
            <person name="Daub J."/>
            <person name="David R.G."/>
            <person name="Delcher A.L."/>
            <person name="Delehaunty K."/>
            <person name="Do C.B."/>
            <person name="Ebling H."/>
            <person name="Edwards K."/>
            <person name="Eickbush T."/>
            <person name="Evans J.D."/>
            <person name="Filipski A."/>
            <person name="Findeiss S."/>
            <person name="Freyhult E."/>
            <person name="Fulton L."/>
            <person name="Fulton R."/>
            <person name="Garcia A.C."/>
            <person name="Gardiner A."/>
            <person name="Garfield D.A."/>
            <person name="Garvin B.E."/>
            <person name="Gibson G."/>
            <person name="Gilbert D."/>
            <person name="Gnerre S."/>
            <person name="Godfrey J."/>
            <person name="Good R."/>
            <person name="Gotea V."/>
            <person name="Gravely B."/>
            <person name="Greenberg A.J."/>
            <person name="Griffiths-Jones S."/>
            <person name="Gross S."/>
            <person name="Guigo R."/>
            <person name="Gustafson E.A."/>
            <person name="Haerty W."/>
            <person name="Hahn M.W."/>
            <person name="Halligan D.L."/>
            <person name="Halpern A.L."/>
            <person name="Halter G.M."/>
            <person name="Han M.V."/>
            <person name="Heger A."/>
            <person name="Hillier L."/>
            <person name="Hinrichs A.S."/>
            <person name="Holmes I."/>
            <person name="Hoskins R.A."/>
            <person name="Hubisz M.J."/>
            <person name="Hultmark D."/>
            <person name="Huntley M.A."/>
            <person name="Jaffe D.B."/>
            <person name="Jagadeeshan S."/>
            <person name="Jeck W.R."/>
            <person name="Johnson J."/>
            <person name="Jones C.D."/>
            <person name="Jordan W.C."/>
            <person name="Karpen G.H."/>
            <person name="Kataoka E."/>
            <person name="Keightley P.D."/>
            <person name="Kheradpour P."/>
            <person name="Kirkness E.F."/>
            <person name="Koerich L.B."/>
            <person name="Kristiansen K."/>
            <person name="Kudrna D."/>
            <person name="Kulathinal R.J."/>
            <person name="Kumar S."/>
            <person name="Kwok R."/>
            <person name="Lander E."/>
            <person name="Langley C.H."/>
            <person name="Lapoint R."/>
            <person name="Lazzaro B.P."/>
            <person name="Lee S.J."/>
            <person name="Levesque L."/>
            <person name="Li R."/>
            <person name="Lin C.F."/>
            <person name="Lin M.F."/>
            <person name="Lindblad-Toh K."/>
            <person name="Llopart A."/>
            <person name="Long M."/>
            <person name="Low L."/>
            <person name="Lozovsky E."/>
            <person name="Lu J."/>
            <person name="Luo M."/>
            <person name="Machado C.A."/>
            <person name="Makalowski W."/>
            <person name="Marzo M."/>
            <person name="Matsuda M."/>
            <person name="Matzkin L."/>
            <person name="McAllister B."/>
            <person name="McBride C.S."/>
            <person name="McKernan B."/>
            <person name="McKernan K."/>
            <person name="Mendez-Lago M."/>
            <person name="Minx P."/>
            <person name="Mollenhauer M.U."/>
            <person name="Montooth K."/>
            <person name="Mount S.M."/>
            <person name="Mu X."/>
            <person name="Myers E."/>
            <person name="Negre B."/>
            <person name="Newfeld S."/>
            <person name="Nielsen R."/>
            <person name="Noor M.A."/>
            <person name="O'Grady P."/>
            <person name="Pachter L."/>
            <person name="Papaceit M."/>
            <person name="Parisi M.J."/>
            <person name="Parisi M."/>
            <person name="Parts L."/>
            <person name="Pedersen J.S."/>
            <person name="Pesole G."/>
            <person name="Phillippy A.M."/>
            <person name="Ponting C.P."/>
            <person name="Pop M."/>
            <person name="Porcelli D."/>
            <person name="Powell J.R."/>
            <person name="Prohaska S."/>
            <person name="Pruitt K."/>
            <person name="Puig M."/>
            <person name="Quesneville H."/>
            <person name="Ram K.R."/>
            <person name="Rand D."/>
            <person name="Rasmussen M.D."/>
            <person name="Reed L.K."/>
            <person name="Reenan R."/>
            <person name="Reily A."/>
            <person name="Remington K.A."/>
            <person name="Rieger T.T."/>
            <person name="Ritchie M.G."/>
            <person name="Robin C."/>
            <person name="Rogers Y.H."/>
            <person name="Rohde C."/>
            <person name="Rozas J."/>
            <person name="Rubenfield M.J."/>
            <person name="Ruiz A."/>
            <person name="Russo S."/>
            <person name="Salzberg S.L."/>
            <person name="Sanchez-Gracia A."/>
            <person name="Saranga D.J."/>
            <person name="Sato H."/>
            <person name="Schaeffer S.W."/>
            <person name="Schatz M.C."/>
            <person name="Schlenke T."/>
            <person name="Schwartz R."/>
            <person name="Segarra C."/>
            <person name="Singh R.S."/>
            <person name="Sirot L."/>
            <person name="Sirota M."/>
            <person name="Sisneros N.B."/>
            <person name="Smith C.D."/>
            <person name="Smith T.F."/>
            <person name="Spieth J."/>
            <person name="Stage D.E."/>
            <person name="Stark A."/>
            <person name="Stephan W."/>
            <person name="Strausberg R.L."/>
            <person name="Strempel S."/>
            <person name="Sturgill D."/>
            <person name="Sutton G."/>
            <person name="Sutton G.G."/>
            <person name="Tao W."/>
            <person name="Teichmann S."/>
            <person name="Tobari Y.N."/>
            <person name="Tomimura Y."/>
            <person name="Tsolas J.M."/>
            <person name="Valente V.L."/>
            <person name="Venter E."/>
            <person name="Venter J.C."/>
            <person name="Vicario S."/>
            <person name="Vieira F.G."/>
            <person name="Vilella A.J."/>
            <person name="Villasante A."/>
            <person name="Walenz B."/>
            <person name="Wang J."/>
            <person name="Wasserman M."/>
            <person name="Watts T."/>
            <person name="Wilson D."/>
            <person name="Wilson R.K."/>
            <person name="Wing R.A."/>
            <person name="Wolfner M.F."/>
            <person name="Wong A."/>
            <person name="Wong G.K."/>
            <person name="Wu C.I."/>
            <person name="Wu G."/>
            <person name="Yamamoto D."/>
            <person name="Yang H.P."/>
            <person name="Yang S.P."/>
            <person name="Yorke J.A."/>
            <person name="Yoshida K."/>
            <person name="Zdobnov E."/>
            <person name="Zhang P."/>
            <person name="Zhang Y."/>
            <person name="Zimin A.V."/>
            <person name="Baldwin J."/>
            <person name="Abdouelleil A."/>
            <person name="Abdulkadir J."/>
            <person name="Abebe A."/>
            <person name="Abera B."/>
            <person name="Abreu J."/>
            <person name="Acer S.C."/>
            <person name="Aftuck L."/>
            <person name="Alexander A."/>
            <person name="An P."/>
            <person name="Anderson E."/>
            <person name="Anderson S."/>
            <person name="Arachi H."/>
            <person name="Azer M."/>
            <person name="Bachantsang P."/>
            <person name="Barry A."/>
            <person name="Bayul T."/>
            <person name="Berlin A."/>
            <person name="Bessette D."/>
            <person name="Bloom T."/>
            <person name="Blye J."/>
            <person name="Boguslavskiy L."/>
            <person name="Bonnet C."/>
            <person name="Boukhgalter B."/>
            <person name="Bourzgui I."/>
            <person name="Brown A."/>
            <person name="Cahill P."/>
            <person name="Channer S."/>
            <person name="Cheshatsang Y."/>
            <person name="Chuda L."/>
            <person name="Citroen M."/>
            <person name="Collymore A."/>
            <person name="Cooke P."/>
            <person name="Costello M."/>
            <person name="D'Aco K."/>
            <person name="Daza R."/>
            <person name="De Haan G."/>
            <person name="DeGray S."/>
            <person name="DeMaso C."/>
            <person name="Dhargay N."/>
            <person name="Dooley K."/>
            <person name="Dooley E."/>
            <person name="Doricent M."/>
            <person name="Dorje P."/>
            <person name="Dorjee K."/>
            <person name="Dupes A."/>
            <person name="Elong R."/>
            <person name="Falk J."/>
            <person name="Farina A."/>
            <person name="Faro S."/>
            <person name="Ferguson D."/>
            <person name="Fisher S."/>
            <person name="Foley C.D."/>
            <person name="Franke A."/>
            <person name="Friedrich D."/>
            <person name="Gadbois L."/>
            <person name="Gearin G."/>
            <person name="Gearin C.R."/>
            <person name="Giannoukos G."/>
            <person name="Goode T."/>
            <person name="Graham J."/>
            <person name="Grandbois E."/>
            <person name="Grewal S."/>
            <person name="Gyaltsen K."/>
            <person name="Hafez N."/>
            <person name="Hagos B."/>
            <person name="Hall J."/>
            <person name="Henson C."/>
            <person name="Hollinger A."/>
            <person name="Honan T."/>
            <person name="Huard M.D."/>
            <person name="Hughes L."/>
            <person name="Hurhula B."/>
            <person name="Husby M.E."/>
            <person name="Kamat A."/>
            <person name="Kanga B."/>
            <person name="Kashin S."/>
            <person name="Khazanovich D."/>
            <person name="Kisner P."/>
            <person name="Lance K."/>
            <person name="Lara M."/>
            <person name="Lee W."/>
            <person name="Lennon N."/>
            <person name="Letendre F."/>
            <person name="LeVine R."/>
            <person name="Lipovsky A."/>
            <person name="Liu X."/>
            <person name="Liu J."/>
            <person name="Liu S."/>
            <person name="Lokyitsang T."/>
            <person name="Lokyitsang Y."/>
            <person name="Lubonja R."/>
            <person name="Lui A."/>
            <person name="MacDonald P."/>
            <person name="Magnisalis V."/>
            <person name="Maru K."/>
            <person name="Matthews C."/>
            <person name="McCusker W."/>
            <person name="McDonough S."/>
            <person name="Mehta T."/>
            <person name="Meldrim J."/>
            <person name="Meneus L."/>
            <person name="Mihai O."/>
            <person name="Mihalev A."/>
            <person name="Mihova T."/>
            <person name="Mittelman R."/>
            <person name="Mlenga V."/>
            <person name="Montmayeur A."/>
            <person name="Mulrain L."/>
            <person name="Navidi A."/>
            <person name="Naylor J."/>
            <person name="Negash T."/>
            <person name="Nguyen T."/>
            <person name="Nguyen N."/>
            <person name="Nicol R."/>
            <person name="Norbu C."/>
            <person name="Norbu N."/>
            <person name="Novod N."/>
            <person name="O'Neill B."/>
            <person name="Osman S."/>
            <person name="Markiewicz E."/>
            <person name="Oyono O.L."/>
            <person name="Patti C."/>
            <person name="Phunkhang P."/>
            <person name="Pierre F."/>
            <person name="Priest M."/>
            <person name="Raghuraman S."/>
            <person name="Rege F."/>
            <person name="Reyes R."/>
            <person name="Rise C."/>
            <person name="Rogov P."/>
            <person name="Ross K."/>
            <person name="Ryan E."/>
            <person name="Settipalli S."/>
            <person name="Shea T."/>
            <person name="Sherpa N."/>
            <person name="Shi L."/>
            <person name="Shih D."/>
            <person name="Sparrow T."/>
            <person name="Spaulding J."/>
            <person name="Stalker J."/>
            <person name="Stange-Thomann N."/>
            <person name="Stavropoulos S."/>
            <person name="Stone C."/>
            <person name="Strader C."/>
            <person name="Tesfaye S."/>
            <person name="Thomson T."/>
            <person name="Thoulutsang Y."/>
            <person name="Thoulutsang D."/>
            <person name="Topham K."/>
            <person name="Topping I."/>
            <person name="Tsamla T."/>
            <person name="Vassiliev H."/>
            <person name="Vo A."/>
            <person name="Wangchuk T."/>
            <person name="Wangdi T."/>
            <person name="Weiand M."/>
            <person name="Wilkinson J."/>
            <person name="Wilson A."/>
            <person name="Yadav S."/>
            <person name="Young G."/>
            <person name="Yu Q."/>
            <person name="Zembek L."/>
            <person name="Zhong D."/>
            <person name="Zimmer A."/>
            <person name="Zwirko Z."/>
            <person name="Jaffe D.B."/>
            <person name="Alvarez P."/>
            <person name="Brockman W."/>
            <person name="Butler J."/>
            <person name="Chin C."/>
            <person name="Gnerre S."/>
            <person name="Grabherr M."/>
            <person name="Kleber M."/>
            <person name="Mauceli E."/>
            <person name="MacCallum I."/>
        </authorList>
    </citation>
    <scope>NUCLEOTIDE SEQUENCE [LARGE SCALE GENOMIC DNA]</scope>
    <source>
        <strain evidence="4">Tucson 15287-2541.00</strain>
    </source>
</reference>
<feature type="compositionally biased region" description="Low complexity" evidence="1">
    <location>
        <begin position="37"/>
        <end position="59"/>
    </location>
</feature>
<keyword evidence="2" id="KW-0732">Signal</keyword>
<accession>B4K441</accession>
<evidence type="ECO:0000256" key="1">
    <source>
        <dbReference type="SAM" id="MobiDB-lite"/>
    </source>
</evidence>
<gene>
    <name evidence="3" type="primary">Dgri\GH22461</name>
    <name evidence="3" type="ORF">Dgri_GH22461</name>
</gene>
<dbReference type="InParanoid" id="B4K441"/>
<dbReference type="EMBL" id="CH928185">
    <property type="protein sequence ID" value="EDW04646.1"/>
    <property type="molecule type" value="Genomic_DNA"/>
</dbReference>
<feature type="signal peptide" evidence="2">
    <location>
        <begin position="1"/>
        <end position="19"/>
    </location>
</feature>
<feature type="chain" id="PRO_5002809975" evidence="2">
    <location>
        <begin position="20"/>
        <end position="88"/>
    </location>
</feature>
<evidence type="ECO:0000313" key="4">
    <source>
        <dbReference type="Proteomes" id="UP000001070"/>
    </source>
</evidence>
<protein>
    <submittedName>
        <fullName evidence="3">GH22461</fullName>
    </submittedName>
</protein>
<organism evidence="4">
    <name type="scientific">Drosophila grimshawi</name>
    <name type="common">Hawaiian fruit fly</name>
    <name type="synonym">Idiomyia grimshawi</name>
    <dbReference type="NCBI Taxonomy" id="7222"/>
    <lineage>
        <taxon>Eukaryota</taxon>
        <taxon>Metazoa</taxon>
        <taxon>Ecdysozoa</taxon>
        <taxon>Arthropoda</taxon>
        <taxon>Hexapoda</taxon>
        <taxon>Insecta</taxon>
        <taxon>Pterygota</taxon>
        <taxon>Neoptera</taxon>
        <taxon>Endopterygota</taxon>
        <taxon>Diptera</taxon>
        <taxon>Brachycera</taxon>
        <taxon>Muscomorpha</taxon>
        <taxon>Ephydroidea</taxon>
        <taxon>Drosophilidae</taxon>
        <taxon>Drosophila</taxon>
        <taxon>Hawaiian Drosophila</taxon>
    </lineage>
</organism>
<feature type="region of interest" description="Disordered" evidence="1">
    <location>
        <begin position="37"/>
        <end position="65"/>
    </location>
</feature>
<dbReference type="HOGENOM" id="CLU_2471404_0_0_1"/>
<sequence length="88" mass="10282">MHKSCTLFIFESLLSGAGGGPGHRYYNALTKRHWQWQHQNQQQHQQQQQQQHQQQQQQQLAAGRARDPVTIVGTLHIRSLTYEFLECS</sequence>
<keyword evidence="4" id="KW-1185">Reference proteome</keyword>
<dbReference type="Proteomes" id="UP000001070">
    <property type="component" value="Unassembled WGS sequence"/>
</dbReference>
<evidence type="ECO:0000256" key="2">
    <source>
        <dbReference type="SAM" id="SignalP"/>
    </source>
</evidence>
<dbReference type="AlphaFoldDB" id="B4K441"/>
<proteinExistence type="predicted"/>
<evidence type="ECO:0000313" key="3">
    <source>
        <dbReference type="EMBL" id="EDW04646.1"/>
    </source>
</evidence>
<name>B4K441_DROGR</name>